<gene>
    <name evidence="2" type="ORF">COU83_02450</name>
</gene>
<dbReference type="Proteomes" id="UP000231347">
    <property type="component" value="Unassembled WGS sequence"/>
</dbReference>
<dbReference type="PROSITE" id="PS50994">
    <property type="entry name" value="INTEGRASE"/>
    <property type="match status" value="1"/>
</dbReference>
<dbReference type="NCBIfam" id="NF033516">
    <property type="entry name" value="transpos_IS3"/>
    <property type="match status" value="1"/>
</dbReference>
<dbReference type="InterPro" id="IPR048020">
    <property type="entry name" value="Transpos_IS3"/>
</dbReference>
<accession>A0A2M8KFM2</accession>
<evidence type="ECO:0000313" key="3">
    <source>
        <dbReference type="Proteomes" id="UP000231347"/>
    </source>
</evidence>
<organism evidence="2 3">
    <name type="scientific">Candidatus Portnoybacteria bacterium CG10_big_fil_rev_8_21_14_0_10_40_22</name>
    <dbReference type="NCBI Taxonomy" id="1974814"/>
    <lineage>
        <taxon>Bacteria</taxon>
        <taxon>Candidatus Portnoyibacteriota</taxon>
    </lineage>
</organism>
<proteinExistence type="predicted"/>
<dbReference type="InterPro" id="IPR050900">
    <property type="entry name" value="Transposase_IS3/IS150/IS904"/>
</dbReference>
<dbReference type="Pfam" id="PF13333">
    <property type="entry name" value="rve_2"/>
    <property type="match status" value="1"/>
</dbReference>
<evidence type="ECO:0000259" key="1">
    <source>
        <dbReference type="PROSITE" id="PS50994"/>
    </source>
</evidence>
<dbReference type="Pfam" id="PF00665">
    <property type="entry name" value="rve"/>
    <property type="match status" value="1"/>
</dbReference>
<protein>
    <recommendedName>
        <fullName evidence="1">Integrase catalytic domain-containing protein</fullName>
    </recommendedName>
</protein>
<reference evidence="3" key="1">
    <citation type="submission" date="2017-09" db="EMBL/GenBank/DDBJ databases">
        <title>Depth-based differentiation of microbial function through sediment-hosted aquifers and enrichment of novel symbionts in the deep terrestrial subsurface.</title>
        <authorList>
            <person name="Probst A.J."/>
            <person name="Ladd B."/>
            <person name="Jarett J.K."/>
            <person name="Geller-Mcgrath D.E."/>
            <person name="Sieber C.M.K."/>
            <person name="Emerson J.B."/>
            <person name="Anantharaman K."/>
            <person name="Thomas B.C."/>
            <person name="Malmstrom R."/>
            <person name="Stieglmeier M."/>
            <person name="Klingl A."/>
            <person name="Woyke T."/>
            <person name="Ryan C.M."/>
            <person name="Banfield J.F."/>
        </authorList>
    </citation>
    <scope>NUCLEOTIDE SEQUENCE [LARGE SCALE GENOMIC DNA]</scope>
</reference>
<dbReference type="Gene3D" id="3.30.420.10">
    <property type="entry name" value="Ribonuclease H-like superfamily/Ribonuclease H"/>
    <property type="match status" value="1"/>
</dbReference>
<comment type="caution">
    <text evidence="2">The sequence shown here is derived from an EMBL/GenBank/DDBJ whole genome shotgun (WGS) entry which is preliminary data.</text>
</comment>
<dbReference type="InterPro" id="IPR012337">
    <property type="entry name" value="RNaseH-like_sf"/>
</dbReference>
<dbReference type="SUPFAM" id="SSF53098">
    <property type="entry name" value="Ribonuclease H-like"/>
    <property type="match status" value="1"/>
</dbReference>
<dbReference type="EMBL" id="PFDY01000064">
    <property type="protein sequence ID" value="PJE58704.1"/>
    <property type="molecule type" value="Genomic_DNA"/>
</dbReference>
<sequence>MRLMGLEAIYPKPRTSFPNQANKIYPYLLRGLVIDHSNQVWSTDITYVRLEKGFVYLIAVMDWFSRYVVVWQLSENLEIDFCLDALNRALNKNKPEIFNSDQDVRFTSPQFTSILEAKQIKISMDSRGRYLDNIFNERLWRTVKYENIYLKHYQNIGEARKGLAEYFDFFNNKRFHSSLNDLTPAQVYFQSQNEISQPTNLINSLQILMPQQLYLSNQISVS</sequence>
<dbReference type="AlphaFoldDB" id="A0A2M8KFM2"/>
<dbReference type="InterPro" id="IPR036397">
    <property type="entry name" value="RNaseH_sf"/>
</dbReference>
<dbReference type="GO" id="GO:0003676">
    <property type="term" value="F:nucleic acid binding"/>
    <property type="evidence" value="ECO:0007669"/>
    <property type="project" value="InterPro"/>
</dbReference>
<dbReference type="PANTHER" id="PTHR46889">
    <property type="entry name" value="TRANSPOSASE INSF FOR INSERTION SEQUENCE IS3B-RELATED"/>
    <property type="match status" value="1"/>
</dbReference>
<dbReference type="InterPro" id="IPR001584">
    <property type="entry name" value="Integrase_cat-core"/>
</dbReference>
<name>A0A2M8KFM2_9BACT</name>
<dbReference type="PANTHER" id="PTHR46889:SF4">
    <property type="entry name" value="TRANSPOSASE INSO FOR INSERTION SEQUENCE ELEMENT IS911B-RELATED"/>
    <property type="match status" value="1"/>
</dbReference>
<feature type="domain" description="Integrase catalytic" evidence="1">
    <location>
        <begin position="22"/>
        <end position="192"/>
    </location>
</feature>
<evidence type="ECO:0000313" key="2">
    <source>
        <dbReference type="EMBL" id="PJE58704.1"/>
    </source>
</evidence>
<dbReference type="GO" id="GO:0015074">
    <property type="term" value="P:DNA integration"/>
    <property type="evidence" value="ECO:0007669"/>
    <property type="project" value="InterPro"/>
</dbReference>